<dbReference type="OrthoDB" id="9439903at2759"/>
<feature type="region of interest" description="Disordered" evidence="7">
    <location>
        <begin position="1"/>
        <end position="24"/>
    </location>
</feature>
<keyword evidence="2" id="KW-0479">Metal-binding</keyword>
<evidence type="ECO:0000256" key="4">
    <source>
        <dbReference type="ARBA" id="ARBA00022833"/>
    </source>
</evidence>
<dbReference type="GO" id="GO:0005634">
    <property type="term" value="C:nucleus"/>
    <property type="evidence" value="ECO:0007669"/>
    <property type="project" value="UniProtKB-SubCell"/>
</dbReference>
<accession>C5MC16</accession>
<protein>
    <recommendedName>
        <fullName evidence="8">C2H2-type domain-containing protein</fullName>
    </recommendedName>
</protein>
<evidence type="ECO:0000313" key="10">
    <source>
        <dbReference type="Proteomes" id="UP000002037"/>
    </source>
</evidence>
<feature type="compositionally biased region" description="Polar residues" evidence="7">
    <location>
        <begin position="151"/>
        <end position="186"/>
    </location>
</feature>
<dbReference type="PROSITE" id="PS00028">
    <property type="entry name" value="ZINC_FINGER_C2H2_1"/>
    <property type="match status" value="1"/>
</dbReference>
<dbReference type="AlphaFoldDB" id="C5MC16"/>
<keyword evidence="10" id="KW-1185">Reference proteome</keyword>
<keyword evidence="5" id="KW-0539">Nucleus</keyword>
<dbReference type="GO" id="GO:0008270">
    <property type="term" value="F:zinc ion binding"/>
    <property type="evidence" value="ECO:0007669"/>
    <property type="project" value="UniProtKB-KW"/>
</dbReference>
<dbReference type="STRING" id="294747.C5MC16"/>
<dbReference type="SUPFAM" id="SSF57667">
    <property type="entry name" value="beta-beta-alpha zinc fingers"/>
    <property type="match status" value="1"/>
</dbReference>
<evidence type="ECO:0000313" key="9">
    <source>
        <dbReference type="EMBL" id="EER33183.1"/>
    </source>
</evidence>
<dbReference type="Proteomes" id="UP000002037">
    <property type="component" value="Unassembled WGS sequence"/>
</dbReference>
<proteinExistence type="predicted"/>
<dbReference type="Gene3D" id="3.30.160.60">
    <property type="entry name" value="Classic Zinc Finger"/>
    <property type="match status" value="1"/>
</dbReference>
<dbReference type="InterPro" id="IPR013087">
    <property type="entry name" value="Znf_C2H2_type"/>
</dbReference>
<feature type="region of interest" description="Disordered" evidence="7">
    <location>
        <begin position="342"/>
        <end position="415"/>
    </location>
</feature>
<evidence type="ECO:0000256" key="2">
    <source>
        <dbReference type="ARBA" id="ARBA00022723"/>
    </source>
</evidence>
<dbReference type="GO" id="GO:0000981">
    <property type="term" value="F:DNA-binding transcription factor activity, RNA polymerase II-specific"/>
    <property type="evidence" value="ECO:0007669"/>
    <property type="project" value="TreeGrafter"/>
</dbReference>
<comment type="subcellular location">
    <subcellularLocation>
        <location evidence="1">Nucleus</location>
    </subcellularLocation>
</comment>
<feature type="domain" description="C2H2-type" evidence="8">
    <location>
        <begin position="193"/>
        <end position="220"/>
    </location>
</feature>
<organism evidence="9 10">
    <name type="scientific">Candida tropicalis (strain ATCC MYA-3404 / T1)</name>
    <name type="common">Yeast</name>
    <dbReference type="NCBI Taxonomy" id="294747"/>
    <lineage>
        <taxon>Eukaryota</taxon>
        <taxon>Fungi</taxon>
        <taxon>Dikarya</taxon>
        <taxon>Ascomycota</taxon>
        <taxon>Saccharomycotina</taxon>
        <taxon>Pichiomycetes</taxon>
        <taxon>Debaryomycetaceae</taxon>
        <taxon>Candida/Lodderomyces clade</taxon>
        <taxon>Candida</taxon>
    </lineage>
</organism>
<evidence type="ECO:0000256" key="1">
    <source>
        <dbReference type="ARBA" id="ARBA00004123"/>
    </source>
</evidence>
<keyword evidence="4" id="KW-0862">Zinc</keyword>
<dbReference type="RefSeq" id="XP_002549311.1">
    <property type="nucleotide sequence ID" value="XM_002549265.1"/>
</dbReference>
<gene>
    <name evidence="9" type="ORF">CTRG_03608</name>
</gene>
<evidence type="ECO:0000256" key="7">
    <source>
        <dbReference type="SAM" id="MobiDB-lite"/>
    </source>
</evidence>
<dbReference type="HOGENOM" id="CLU_027007_0_0_1"/>
<dbReference type="GeneID" id="8297742"/>
<dbReference type="PROSITE" id="PS50157">
    <property type="entry name" value="ZINC_FINGER_C2H2_2"/>
    <property type="match status" value="1"/>
</dbReference>
<evidence type="ECO:0000256" key="6">
    <source>
        <dbReference type="PROSITE-ProRule" id="PRU00042"/>
    </source>
</evidence>
<dbReference type="SMART" id="SM00355">
    <property type="entry name" value="ZnF_C2H2"/>
    <property type="match status" value="2"/>
</dbReference>
<dbReference type="GO" id="GO:0000978">
    <property type="term" value="F:RNA polymerase II cis-regulatory region sequence-specific DNA binding"/>
    <property type="evidence" value="ECO:0007669"/>
    <property type="project" value="TreeGrafter"/>
</dbReference>
<sequence length="492" mass="55608">MSTIISREQPQSPPQQQMKSNSSSSSSFSLYTILRFAFEYLVTLLASSLSSILLVNEPKIKSTTEEDDLDIDSKQPSIFPSLAKSNFADNYSPEKPIDKDVLKPTVCSMGITSRILPYTNEDGELEWKFTEMSGRELDAFKLQPEDHKKLTPTSSNEYVSKQDSATPGSISGSSESPTYSEVETPGSTNGQVYKCPHCDVEFKVRGYLTRHMKKHSTKKAYRCPFHDRSIYIDDNNITHKCHPSGGFSRRDTYKTHLKSRHFNYGKSIKSNERSNVPGQCAMCGEQFSSAEIWCEIHVEGGECKFLPPGFKGKSRIKNKLRKQLKKNKTIDPELMPFADKVREEVEQEEESKLNMTKKKQQKVKDESQSVSPVPIPASHQPSHQSMDTPASIYSSSSYETQSSHSPYTPQSSRSPVVQPFVVQQPSYFDEIANAPQNAETNTGMKEDYDDEFCLDVDQLSTSLYNEMVGNLVQHSMPTPQHHQQQHFQAPLY</sequence>
<reference evidence="9 10" key="1">
    <citation type="journal article" date="2009" name="Nature">
        <title>Evolution of pathogenicity and sexual reproduction in eight Candida genomes.</title>
        <authorList>
            <person name="Butler G."/>
            <person name="Rasmussen M.D."/>
            <person name="Lin M.F."/>
            <person name="Santos M.A."/>
            <person name="Sakthikumar S."/>
            <person name="Munro C.A."/>
            <person name="Rheinbay E."/>
            <person name="Grabherr M."/>
            <person name="Forche A."/>
            <person name="Reedy J.L."/>
            <person name="Agrafioti I."/>
            <person name="Arnaud M.B."/>
            <person name="Bates S."/>
            <person name="Brown A.J."/>
            <person name="Brunke S."/>
            <person name="Costanzo M.C."/>
            <person name="Fitzpatrick D.A."/>
            <person name="de Groot P.W."/>
            <person name="Harris D."/>
            <person name="Hoyer L.L."/>
            <person name="Hube B."/>
            <person name="Klis F.M."/>
            <person name="Kodira C."/>
            <person name="Lennard N."/>
            <person name="Logue M.E."/>
            <person name="Martin R."/>
            <person name="Neiman A.M."/>
            <person name="Nikolaou E."/>
            <person name="Quail M.A."/>
            <person name="Quinn J."/>
            <person name="Santos M.C."/>
            <person name="Schmitzberger F.F."/>
            <person name="Sherlock G."/>
            <person name="Shah P."/>
            <person name="Silverstein K.A."/>
            <person name="Skrzypek M.S."/>
            <person name="Soll D."/>
            <person name="Staggs R."/>
            <person name="Stansfield I."/>
            <person name="Stumpf M.P."/>
            <person name="Sudbery P.E."/>
            <person name="Srikantha T."/>
            <person name="Zeng Q."/>
            <person name="Berman J."/>
            <person name="Berriman M."/>
            <person name="Heitman J."/>
            <person name="Gow N.A."/>
            <person name="Lorenz M.C."/>
            <person name="Birren B.W."/>
            <person name="Kellis M."/>
            <person name="Cuomo C.A."/>
        </authorList>
    </citation>
    <scope>NUCLEOTIDE SEQUENCE [LARGE SCALE GENOMIC DNA]</scope>
    <source>
        <strain evidence="10">ATCC MYA-3404 / T1</strain>
    </source>
</reference>
<dbReference type="PANTHER" id="PTHR24396:SF19">
    <property type="entry name" value="FI01119P"/>
    <property type="match status" value="1"/>
</dbReference>
<feature type="region of interest" description="Disordered" evidence="7">
    <location>
        <begin position="141"/>
        <end position="186"/>
    </location>
</feature>
<dbReference type="eggNOG" id="ENOG502S1NP">
    <property type="taxonomic scope" value="Eukaryota"/>
</dbReference>
<dbReference type="InterPro" id="IPR051643">
    <property type="entry name" value="Transcr_Reg_ZincFinger"/>
</dbReference>
<keyword evidence="3 6" id="KW-0863">Zinc-finger</keyword>
<evidence type="ECO:0000259" key="8">
    <source>
        <dbReference type="PROSITE" id="PS50157"/>
    </source>
</evidence>
<dbReference type="InterPro" id="IPR036236">
    <property type="entry name" value="Znf_C2H2_sf"/>
</dbReference>
<dbReference type="VEuPathDB" id="FungiDB:CTRG_03608"/>
<name>C5MC16_CANTT</name>
<feature type="compositionally biased region" description="Polar residues" evidence="7">
    <location>
        <begin position="379"/>
        <end position="388"/>
    </location>
</feature>
<evidence type="ECO:0000256" key="5">
    <source>
        <dbReference type="ARBA" id="ARBA00023242"/>
    </source>
</evidence>
<feature type="compositionally biased region" description="Low complexity" evidence="7">
    <location>
        <begin position="391"/>
        <end position="415"/>
    </location>
</feature>
<dbReference type="EMBL" id="GG692398">
    <property type="protein sequence ID" value="EER33183.1"/>
    <property type="molecule type" value="Genomic_DNA"/>
</dbReference>
<dbReference type="PANTHER" id="PTHR24396">
    <property type="entry name" value="ZINC FINGER PROTEIN"/>
    <property type="match status" value="1"/>
</dbReference>
<evidence type="ECO:0000256" key="3">
    <source>
        <dbReference type="ARBA" id="ARBA00022771"/>
    </source>
</evidence>
<dbReference type="KEGG" id="ctp:CTRG_03608"/>